<evidence type="ECO:0000256" key="9">
    <source>
        <dbReference type="ARBA" id="ARBA00023136"/>
    </source>
</evidence>
<name>A0A1N6DJT5_9BACT</name>
<evidence type="ECO:0000256" key="6">
    <source>
        <dbReference type="ARBA" id="ARBA00022692"/>
    </source>
</evidence>
<dbReference type="GO" id="GO:0098797">
    <property type="term" value="C:plasma membrane protein complex"/>
    <property type="evidence" value="ECO:0007669"/>
    <property type="project" value="TreeGrafter"/>
</dbReference>
<accession>A0A1N6DJT5</accession>
<gene>
    <name evidence="12" type="ORF">SAMN05444394_1030</name>
</gene>
<keyword evidence="5" id="KW-0997">Cell inner membrane</keyword>
<dbReference type="Pfam" id="PF03544">
    <property type="entry name" value="TonB_C"/>
    <property type="match status" value="1"/>
</dbReference>
<organism evidence="12 13">
    <name type="scientific">Algoriphagus halophilus</name>
    <dbReference type="NCBI Taxonomy" id="226505"/>
    <lineage>
        <taxon>Bacteria</taxon>
        <taxon>Pseudomonadati</taxon>
        <taxon>Bacteroidota</taxon>
        <taxon>Cytophagia</taxon>
        <taxon>Cytophagales</taxon>
        <taxon>Cyclobacteriaceae</taxon>
        <taxon>Algoriphagus</taxon>
    </lineage>
</organism>
<dbReference type="Proteomes" id="UP000185221">
    <property type="component" value="Unassembled WGS sequence"/>
</dbReference>
<comment type="similarity">
    <text evidence="2">Belongs to the TonB family.</text>
</comment>
<keyword evidence="9 10" id="KW-0472">Membrane</keyword>
<evidence type="ECO:0000256" key="5">
    <source>
        <dbReference type="ARBA" id="ARBA00022519"/>
    </source>
</evidence>
<dbReference type="GO" id="GO:0030288">
    <property type="term" value="C:outer membrane-bounded periplasmic space"/>
    <property type="evidence" value="ECO:0007669"/>
    <property type="project" value="InterPro"/>
</dbReference>
<dbReference type="GO" id="GO:0015891">
    <property type="term" value="P:siderophore transport"/>
    <property type="evidence" value="ECO:0007669"/>
    <property type="project" value="InterPro"/>
</dbReference>
<keyword evidence="13" id="KW-1185">Reference proteome</keyword>
<keyword evidence="3" id="KW-0813">Transport</keyword>
<dbReference type="Pfam" id="PF05569">
    <property type="entry name" value="Peptidase_M56"/>
    <property type="match status" value="1"/>
</dbReference>
<keyword evidence="8 10" id="KW-1133">Transmembrane helix</keyword>
<feature type="transmembrane region" description="Helical" evidence="10">
    <location>
        <begin position="6"/>
        <end position="26"/>
    </location>
</feature>
<dbReference type="InterPro" id="IPR051045">
    <property type="entry name" value="TonB-dependent_transducer"/>
</dbReference>
<feature type="transmembrane region" description="Helical" evidence="10">
    <location>
        <begin position="268"/>
        <end position="289"/>
    </location>
</feature>
<dbReference type="PANTHER" id="PTHR33446:SF2">
    <property type="entry name" value="PROTEIN TONB"/>
    <property type="match status" value="1"/>
</dbReference>
<dbReference type="InterPro" id="IPR008756">
    <property type="entry name" value="Peptidase_M56"/>
</dbReference>
<feature type="domain" description="TonB C-terminal" evidence="11">
    <location>
        <begin position="337"/>
        <end position="433"/>
    </location>
</feature>
<feature type="transmembrane region" description="Helical" evidence="10">
    <location>
        <begin position="38"/>
        <end position="59"/>
    </location>
</feature>
<evidence type="ECO:0000256" key="1">
    <source>
        <dbReference type="ARBA" id="ARBA00004383"/>
    </source>
</evidence>
<evidence type="ECO:0000256" key="3">
    <source>
        <dbReference type="ARBA" id="ARBA00022448"/>
    </source>
</evidence>
<dbReference type="PRINTS" id="PR01374">
    <property type="entry name" value="TONBPROTEIN"/>
</dbReference>
<evidence type="ECO:0000256" key="4">
    <source>
        <dbReference type="ARBA" id="ARBA00022475"/>
    </source>
</evidence>
<evidence type="ECO:0000256" key="10">
    <source>
        <dbReference type="SAM" id="Phobius"/>
    </source>
</evidence>
<evidence type="ECO:0000256" key="8">
    <source>
        <dbReference type="ARBA" id="ARBA00022989"/>
    </source>
</evidence>
<evidence type="ECO:0000256" key="7">
    <source>
        <dbReference type="ARBA" id="ARBA00022927"/>
    </source>
</evidence>
<dbReference type="EMBL" id="FSRC01000001">
    <property type="protein sequence ID" value="SIN71091.1"/>
    <property type="molecule type" value="Genomic_DNA"/>
</dbReference>
<dbReference type="InterPro" id="IPR006260">
    <property type="entry name" value="TonB/TolA_C"/>
</dbReference>
<feature type="transmembrane region" description="Helical" evidence="10">
    <location>
        <begin position="90"/>
        <end position="114"/>
    </location>
</feature>
<evidence type="ECO:0000256" key="2">
    <source>
        <dbReference type="ARBA" id="ARBA00006555"/>
    </source>
</evidence>
<dbReference type="NCBIfam" id="TIGR01352">
    <property type="entry name" value="tonB_Cterm"/>
    <property type="match status" value="1"/>
</dbReference>
<dbReference type="GO" id="GO:0055085">
    <property type="term" value="P:transmembrane transport"/>
    <property type="evidence" value="ECO:0007669"/>
    <property type="project" value="InterPro"/>
</dbReference>
<dbReference type="Gene3D" id="3.30.1150.10">
    <property type="match status" value="1"/>
</dbReference>
<dbReference type="PANTHER" id="PTHR33446">
    <property type="entry name" value="PROTEIN TONB-RELATED"/>
    <property type="match status" value="1"/>
</dbReference>
<dbReference type="AlphaFoldDB" id="A0A1N6DJT5"/>
<keyword evidence="7" id="KW-0653">Protein transport</keyword>
<evidence type="ECO:0000313" key="12">
    <source>
        <dbReference type="EMBL" id="SIN71091.1"/>
    </source>
</evidence>
<keyword evidence="4" id="KW-1003">Cell membrane</keyword>
<dbReference type="InterPro" id="IPR003538">
    <property type="entry name" value="TonB"/>
</dbReference>
<reference evidence="13" key="1">
    <citation type="submission" date="2016-11" db="EMBL/GenBank/DDBJ databases">
        <authorList>
            <person name="Varghese N."/>
            <person name="Submissions S."/>
        </authorList>
    </citation>
    <scope>NUCLEOTIDE SEQUENCE [LARGE SCALE GENOMIC DNA]</scope>
    <source>
        <strain evidence="13">DSM 15292</strain>
    </source>
</reference>
<dbReference type="PROSITE" id="PS52015">
    <property type="entry name" value="TONB_CTD"/>
    <property type="match status" value="1"/>
</dbReference>
<dbReference type="SUPFAM" id="SSF74653">
    <property type="entry name" value="TolA/TonB C-terminal domain"/>
    <property type="match status" value="1"/>
</dbReference>
<comment type="subcellular location">
    <subcellularLocation>
        <location evidence="1">Cell inner membrane</location>
        <topology evidence="1">Single-pass membrane protein</topology>
        <orientation evidence="1">Periplasmic side</orientation>
    </subcellularLocation>
</comment>
<dbReference type="STRING" id="226505.SAMN05444394_1030"/>
<dbReference type="CDD" id="cd07341">
    <property type="entry name" value="M56_BlaR1_MecR1_like"/>
    <property type="match status" value="1"/>
</dbReference>
<dbReference type="GO" id="GO:0031992">
    <property type="term" value="F:energy transducer activity"/>
    <property type="evidence" value="ECO:0007669"/>
    <property type="project" value="InterPro"/>
</dbReference>
<proteinExistence type="inferred from homology"/>
<evidence type="ECO:0000313" key="13">
    <source>
        <dbReference type="Proteomes" id="UP000185221"/>
    </source>
</evidence>
<protein>
    <submittedName>
        <fullName evidence="12">Outer membrane transport energization protein TonB</fullName>
    </submittedName>
</protein>
<evidence type="ECO:0000259" key="11">
    <source>
        <dbReference type="PROSITE" id="PS52015"/>
    </source>
</evidence>
<dbReference type="InterPro" id="IPR037682">
    <property type="entry name" value="TonB_C"/>
</dbReference>
<keyword evidence="6 10" id="KW-0812">Transmembrane</keyword>
<dbReference type="GO" id="GO:0015031">
    <property type="term" value="P:protein transport"/>
    <property type="evidence" value="ECO:0007669"/>
    <property type="project" value="UniProtKB-KW"/>
</dbReference>
<sequence length="452" mass="51231">MNELLTYLLEASICLTASLVFYRVVLSELTFFSLNRGFLLSMLAISLMIPAISIDFALFQNNGVIQEVTLPLVWVGDQVANNQNAFDLNWLQLIGGIYLLGVLFTASRLILGFFQSFNLLGKSNLLFYQNQMIAVHPDFSPASFFQYILLPEFHMDDEDQQRIILHESVHVKKKHSWDLLFLQLAKTVFWFNPLIYIYENSIREVHEFQADQGVTQSYSQSDYSRLLLRLLTAGRGWQFMNNFNQFQTKKRIIMMNKTKSQSKEKSRFLWAVPVLGLLFFAFSCDLAQVDEELEGPVLNGEKEVAVGITDLKARITDVGKDGGEIFDIVETMPNPPGGMEGWNEYLANNLSYPDQARRMGVEGTVIVRFVVNKDGSVSNAEILRGIGAGADEEAMRVVQNSPDWTPGNQRGRAVNTRMRLPIRFMLGNGEVSREPSQVKLDSPEEIEIPISN</sequence>